<dbReference type="SUPFAM" id="SSF141371">
    <property type="entry name" value="PilZ domain-like"/>
    <property type="match status" value="1"/>
</dbReference>
<dbReference type="GO" id="GO:0035438">
    <property type="term" value="F:cyclic-di-GMP binding"/>
    <property type="evidence" value="ECO:0007669"/>
    <property type="project" value="InterPro"/>
</dbReference>
<evidence type="ECO:0000313" key="2">
    <source>
        <dbReference type="EMBL" id="PZA10870.1"/>
    </source>
</evidence>
<proteinExistence type="predicted"/>
<dbReference type="OrthoDB" id="8138984at2"/>
<dbReference type="AlphaFoldDB" id="A0A323UH62"/>
<dbReference type="InterPro" id="IPR009875">
    <property type="entry name" value="PilZ_domain"/>
</dbReference>
<accession>A0A323UH62</accession>
<dbReference type="Proteomes" id="UP000248134">
    <property type="component" value="Unassembled WGS sequence"/>
</dbReference>
<dbReference type="EMBL" id="QKQS01000023">
    <property type="protein sequence ID" value="PZA10870.1"/>
    <property type="molecule type" value="Genomic_DNA"/>
</dbReference>
<dbReference type="Gene3D" id="2.40.10.220">
    <property type="entry name" value="predicted glycosyltransferase like domains"/>
    <property type="match status" value="1"/>
</dbReference>
<feature type="domain" description="PilZ" evidence="1">
    <location>
        <begin position="4"/>
        <end position="89"/>
    </location>
</feature>
<comment type="caution">
    <text evidence="2">The sequence shown here is derived from an EMBL/GenBank/DDBJ whole genome shotgun (WGS) entry which is preliminary data.</text>
</comment>
<organism evidence="2 3">
    <name type="scientific">Rhodopseudomonas palustris</name>
    <dbReference type="NCBI Taxonomy" id="1076"/>
    <lineage>
        <taxon>Bacteria</taxon>
        <taxon>Pseudomonadati</taxon>
        <taxon>Pseudomonadota</taxon>
        <taxon>Alphaproteobacteria</taxon>
        <taxon>Hyphomicrobiales</taxon>
        <taxon>Nitrobacteraceae</taxon>
        <taxon>Rhodopseudomonas</taxon>
    </lineage>
</organism>
<name>A0A323UH62_RHOPL</name>
<sequence length="94" mass="10658">MSWDKRKAKRVQFKPSTSIDIRIVGTDGLWRRDGKLLDISESGVLLSHTESVQGLDLRTFLLEFKPQGMASRLCAVVRIEAGRIAARFVKEKSR</sequence>
<evidence type="ECO:0000313" key="3">
    <source>
        <dbReference type="Proteomes" id="UP000248134"/>
    </source>
</evidence>
<dbReference type="RefSeq" id="WP_110786965.1">
    <property type="nucleotide sequence ID" value="NZ_QKQS01000023.1"/>
</dbReference>
<reference evidence="2 3" key="1">
    <citation type="submission" date="2018-06" db="EMBL/GenBank/DDBJ databases">
        <title>Draft Whole-Genome Sequence of the purple photosynthetic bacterium Rhodospeudomonas palustris XCP.</title>
        <authorList>
            <person name="Rayyan A."/>
            <person name="Meyer T.E."/>
            <person name="Kyndt J.A."/>
        </authorList>
    </citation>
    <scope>NUCLEOTIDE SEQUENCE [LARGE SCALE GENOMIC DNA]</scope>
    <source>
        <strain evidence="2 3">XCP</strain>
    </source>
</reference>
<protein>
    <submittedName>
        <fullName evidence="2">PilZ domain-containing protein</fullName>
    </submittedName>
</protein>
<dbReference type="Pfam" id="PF07238">
    <property type="entry name" value="PilZ"/>
    <property type="match status" value="1"/>
</dbReference>
<evidence type="ECO:0000259" key="1">
    <source>
        <dbReference type="Pfam" id="PF07238"/>
    </source>
</evidence>
<gene>
    <name evidence="2" type="ORF">DNX69_16140</name>
</gene>